<sequence length="265" mass="30729">MYQPLYLKVNSFKHFKHSLYAANEYIHRTQVDVVNNTPKHANPYPLYLCTVSPNERWGVTEKSFVKATSDGAKLTVDTPITSLWKPRLRFREKETWDRISRAADMSYWSSVLAGKHANGVNKFRPSLLRKIQCRRSPVFGCHGNEPDWLALWAPHLMNGAGCTNMFDSALSGDCALIYHICLLPVRVLLHPNRPKAHGTSDRGCDSNPELYFQIKEEKLKIRRDLPPKKEILWNFTRKINTKQRDLPLRKQKLVNPHKKNKRTNN</sequence>
<comment type="caution">
    <text evidence="2">The sequence shown here is derived from an EMBL/GenBank/DDBJ whole genome shotgun (WGS) entry which is preliminary data.</text>
</comment>
<accession>A0AAV4V582</accession>
<dbReference type="AlphaFoldDB" id="A0AAV4V582"/>
<evidence type="ECO:0000313" key="2">
    <source>
        <dbReference type="EMBL" id="GIY64908.1"/>
    </source>
</evidence>
<reference evidence="2 3" key="1">
    <citation type="submission" date="2021-06" db="EMBL/GenBank/DDBJ databases">
        <title>Caerostris darwini draft genome.</title>
        <authorList>
            <person name="Kono N."/>
            <person name="Arakawa K."/>
        </authorList>
    </citation>
    <scope>NUCLEOTIDE SEQUENCE [LARGE SCALE GENOMIC DNA]</scope>
</reference>
<evidence type="ECO:0000313" key="3">
    <source>
        <dbReference type="Proteomes" id="UP001054837"/>
    </source>
</evidence>
<dbReference type="Proteomes" id="UP001054837">
    <property type="component" value="Unassembled WGS sequence"/>
</dbReference>
<protein>
    <submittedName>
        <fullName evidence="2">Uncharacterized protein</fullName>
    </submittedName>
</protein>
<gene>
    <name evidence="2" type="ORF">CDAR_483061</name>
</gene>
<name>A0AAV4V582_9ARAC</name>
<feature type="compositionally biased region" description="Basic residues" evidence="1">
    <location>
        <begin position="249"/>
        <end position="265"/>
    </location>
</feature>
<dbReference type="EMBL" id="BPLQ01012357">
    <property type="protein sequence ID" value="GIY64908.1"/>
    <property type="molecule type" value="Genomic_DNA"/>
</dbReference>
<keyword evidence="3" id="KW-1185">Reference proteome</keyword>
<evidence type="ECO:0000256" key="1">
    <source>
        <dbReference type="SAM" id="MobiDB-lite"/>
    </source>
</evidence>
<organism evidence="2 3">
    <name type="scientific">Caerostris darwini</name>
    <dbReference type="NCBI Taxonomy" id="1538125"/>
    <lineage>
        <taxon>Eukaryota</taxon>
        <taxon>Metazoa</taxon>
        <taxon>Ecdysozoa</taxon>
        <taxon>Arthropoda</taxon>
        <taxon>Chelicerata</taxon>
        <taxon>Arachnida</taxon>
        <taxon>Araneae</taxon>
        <taxon>Araneomorphae</taxon>
        <taxon>Entelegynae</taxon>
        <taxon>Araneoidea</taxon>
        <taxon>Araneidae</taxon>
        <taxon>Caerostris</taxon>
    </lineage>
</organism>
<proteinExistence type="predicted"/>
<feature type="region of interest" description="Disordered" evidence="1">
    <location>
        <begin position="246"/>
        <end position="265"/>
    </location>
</feature>